<name>D5V3M9_ARCNC</name>
<dbReference type="RefSeq" id="WP_013133885.1">
    <property type="nucleotide sequence ID" value="NC_014166.1"/>
</dbReference>
<dbReference type="Proteomes" id="UP000000939">
    <property type="component" value="Chromosome"/>
</dbReference>
<dbReference type="KEGG" id="ant:Arnit_0070"/>
<dbReference type="AlphaFoldDB" id="D5V3M9"/>
<evidence type="ECO:0000313" key="1">
    <source>
        <dbReference type="EMBL" id="ADG91740.1"/>
    </source>
</evidence>
<dbReference type="OrthoDB" id="9841375at2"/>
<sequence length="81" mass="8739">MATIGEITGGFSSGIFKTDTNGEFNIPKDSEFDDLMKGEFTDVGSSNIEPVPYEQAPLEYDNNTELTNNATLMKAVLGNQG</sequence>
<proteinExistence type="predicted"/>
<reference evidence="1 2" key="1">
    <citation type="journal article" date="2010" name="Stand. Genomic Sci.">
        <title>Complete genome sequence of Arcobacter nitrofigilis type strain (CI).</title>
        <authorList>
            <person name="Pati A."/>
            <person name="Gronow S."/>
            <person name="Lapidus A."/>
            <person name="Copeland A."/>
            <person name="Glavina Del Rio T."/>
            <person name="Nolan M."/>
            <person name="Lucas S."/>
            <person name="Tice H."/>
            <person name="Cheng J.F."/>
            <person name="Han C."/>
            <person name="Chertkov O."/>
            <person name="Bruce D."/>
            <person name="Tapia R."/>
            <person name="Goodwin L."/>
            <person name="Pitluck S."/>
            <person name="Liolios K."/>
            <person name="Ivanova N."/>
            <person name="Mavromatis K."/>
            <person name="Chen A."/>
            <person name="Palaniappan K."/>
            <person name="Land M."/>
            <person name="Hauser L."/>
            <person name="Chang Y.J."/>
            <person name="Jeffries C.D."/>
            <person name="Detter J.C."/>
            <person name="Rohde M."/>
            <person name="Goker M."/>
            <person name="Bristow J."/>
            <person name="Eisen J.A."/>
            <person name="Markowitz V."/>
            <person name="Hugenholtz P."/>
            <person name="Klenk H.P."/>
            <person name="Kyrpides N.C."/>
        </authorList>
    </citation>
    <scope>NUCLEOTIDE SEQUENCE [LARGE SCALE GENOMIC DNA]</scope>
    <source>
        <strain evidence="2">ATCC 33309 / DSM 7299 / CCUG 15893 / LMG 7604 / NCTC 12251 / CI</strain>
    </source>
</reference>
<accession>D5V3M9</accession>
<dbReference type="HOGENOM" id="CLU_2566401_0_0_7"/>
<organism evidence="1 2">
    <name type="scientific">Arcobacter nitrofigilis (strain ATCC 33309 / DSM 7299 / CCUG 15893 / LMG 7604 / NCTC 12251 / CI)</name>
    <name type="common">Campylobacter nitrofigilis</name>
    <dbReference type="NCBI Taxonomy" id="572480"/>
    <lineage>
        <taxon>Bacteria</taxon>
        <taxon>Pseudomonadati</taxon>
        <taxon>Campylobacterota</taxon>
        <taxon>Epsilonproteobacteria</taxon>
        <taxon>Campylobacterales</taxon>
        <taxon>Arcobacteraceae</taxon>
        <taxon>Arcobacter</taxon>
    </lineage>
</organism>
<dbReference type="STRING" id="572480.Arnit_0070"/>
<protein>
    <submittedName>
        <fullName evidence="1">Uncharacterized protein</fullName>
    </submittedName>
</protein>
<dbReference type="EMBL" id="CP001999">
    <property type="protein sequence ID" value="ADG91740.1"/>
    <property type="molecule type" value="Genomic_DNA"/>
</dbReference>
<keyword evidence="2" id="KW-1185">Reference proteome</keyword>
<evidence type="ECO:0000313" key="2">
    <source>
        <dbReference type="Proteomes" id="UP000000939"/>
    </source>
</evidence>
<gene>
    <name evidence="1" type="ordered locus">Arnit_0070</name>
</gene>